<dbReference type="PANTHER" id="PTHR42734:SF21">
    <property type="entry name" value="IRON ABC TRANSPORTER, ATP-BINDING PROTEIN"/>
    <property type="match status" value="1"/>
</dbReference>
<dbReference type="EMBL" id="FTPU01000010">
    <property type="protein sequence ID" value="SIT96556.1"/>
    <property type="molecule type" value="Genomic_DNA"/>
</dbReference>
<name>A0A1U7PSK9_9FLAO</name>
<dbReference type="GO" id="GO:0005524">
    <property type="term" value="F:ATP binding"/>
    <property type="evidence" value="ECO:0007669"/>
    <property type="project" value="UniProtKB-KW"/>
</dbReference>
<keyword evidence="2" id="KW-0547">Nucleotide-binding</keyword>
<keyword evidence="3 5" id="KW-0067">ATP-binding</keyword>
<evidence type="ECO:0000256" key="3">
    <source>
        <dbReference type="ARBA" id="ARBA00022840"/>
    </source>
</evidence>
<feature type="domain" description="ABC transporter" evidence="4">
    <location>
        <begin position="2"/>
        <end position="240"/>
    </location>
</feature>
<dbReference type="PANTHER" id="PTHR42734">
    <property type="entry name" value="METAL TRANSPORT SYSTEM ATP-BINDING PROTEIN TM_0124-RELATED"/>
    <property type="match status" value="1"/>
</dbReference>
<dbReference type="InterPro" id="IPR003439">
    <property type="entry name" value="ABC_transporter-like_ATP-bd"/>
</dbReference>
<dbReference type="OrthoDB" id="9787851at2"/>
<evidence type="ECO:0000313" key="5">
    <source>
        <dbReference type="EMBL" id="SIT96556.1"/>
    </source>
</evidence>
<evidence type="ECO:0000259" key="4">
    <source>
        <dbReference type="PROSITE" id="PS50893"/>
    </source>
</evidence>
<evidence type="ECO:0000256" key="1">
    <source>
        <dbReference type="ARBA" id="ARBA00022448"/>
    </source>
</evidence>
<reference evidence="6" key="1">
    <citation type="submission" date="2016-10" db="EMBL/GenBank/DDBJ databases">
        <authorList>
            <person name="Varghese N."/>
            <person name="Submissions S."/>
        </authorList>
    </citation>
    <scope>NUCLEOTIDE SEQUENCE [LARGE SCALE GENOMIC DNA]</scope>
    <source>
        <strain evidence="6">DSM 19482</strain>
    </source>
</reference>
<gene>
    <name evidence="5" type="ORF">SAMN05660493_01243</name>
</gene>
<dbReference type="Proteomes" id="UP000187261">
    <property type="component" value="Unassembled WGS sequence"/>
</dbReference>
<dbReference type="SMART" id="SM00382">
    <property type="entry name" value="AAA"/>
    <property type="match status" value="1"/>
</dbReference>
<dbReference type="GO" id="GO:0016887">
    <property type="term" value="F:ATP hydrolysis activity"/>
    <property type="evidence" value="ECO:0007669"/>
    <property type="project" value="InterPro"/>
</dbReference>
<keyword evidence="1" id="KW-0813">Transport</keyword>
<dbReference type="STRING" id="1121284.SAMN05660493_01243"/>
<dbReference type="InterPro" id="IPR003593">
    <property type="entry name" value="AAA+_ATPase"/>
</dbReference>
<proteinExistence type="predicted"/>
<dbReference type="AlphaFoldDB" id="A0A1U7PSK9"/>
<dbReference type="InterPro" id="IPR050153">
    <property type="entry name" value="Metal_Ion_Import_ABC"/>
</dbReference>
<protein>
    <submittedName>
        <fullName evidence="5">Iron complex transport system ATP-binding protein</fullName>
    </submittedName>
</protein>
<sequence length="315" mass="36354">MSKFLEIKQLTIGYSNPLVSGIDSSLELGEVGLLIGNNGIGKTTLIKSILGQNKLLNGEILINGKAIQELDENQIAQQIAIVFSKAEIPDNYTVTDLISLGKYIHYPYYFQLNEADKKEITEILRKLNLSEFENKKLTELSDGNLQKAFIGRALAQNSPFIILDEPTTHLDEENKLMILSLLRNLAKNENKLILFSSHDWRLAKEFADKIWWIKDQKLISGIAEEVILSHPELSQPTILNFNQSFFPPMIDAPELEKEMMFSYLQKNFDKDLRKFKLTFKNDFWDLNSDKFYDNYHTFQEIKQALEKLLDTRDIN</sequence>
<evidence type="ECO:0000313" key="6">
    <source>
        <dbReference type="Proteomes" id="UP000187261"/>
    </source>
</evidence>
<dbReference type="InterPro" id="IPR027417">
    <property type="entry name" value="P-loop_NTPase"/>
</dbReference>
<organism evidence="5 6">
    <name type="scientific">Epilithonimonas bovis DSM 19482</name>
    <dbReference type="NCBI Taxonomy" id="1121284"/>
    <lineage>
        <taxon>Bacteria</taxon>
        <taxon>Pseudomonadati</taxon>
        <taxon>Bacteroidota</taxon>
        <taxon>Flavobacteriia</taxon>
        <taxon>Flavobacteriales</taxon>
        <taxon>Weeksellaceae</taxon>
        <taxon>Chryseobacterium group</taxon>
        <taxon>Epilithonimonas</taxon>
    </lineage>
</organism>
<keyword evidence="6" id="KW-1185">Reference proteome</keyword>
<accession>A0A1U7PSK9</accession>
<evidence type="ECO:0000256" key="2">
    <source>
        <dbReference type="ARBA" id="ARBA00022741"/>
    </source>
</evidence>
<dbReference type="PROSITE" id="PS50893">
    <property type="entry name" value="ABC_TRANSPORTER_2"/>
    <property type="match status" value="1"/>
</dbReference>
<dbReference type="SUPFAM" id="SSF52540">
    <property type="entry name" value="P-loop containing nucleoside triphosphate hydrolases"/>
    <property type="match status" value="1"/>
</dbReference>
<dbReference type="Gene3D" id="3.40.50.300">
    <property type="entry name" value="P-loop containing nucleotide triphosphate hydrolases"/>
    <property type="match status" value="1"/>
</dbReference>
<dbReference type="RefSeq" id="WP_076782740.1">
    <property type="nucleotide sequence ID" value="NZ_FTPU01000010.1"/>
</dbReference>
<dbReference type="Pfam" id="PF00005">
    <property type="entry name" value="ABC_tran"/>
    <property type="match status" value="1"/>
</dbReference>